<dbReference type="SUPFAM" id="SSF51556">
    <property type="entry name" value="Metallo-dependent hydrolases"/>
    <property type="match status" value="1"/>
</dbReference>
<dbReference type="PANTHER" id="PTHR21240:SF28">
    <property type="entry name" value="ISO-OROTATE DECARBOXYLASE (EUROFUNG)"/>
    <property type="match status" value="1"/>
</dbReference>
<dbReference type="EMBL" id="JAJNEC010000004">
    <property type="protein sequence ID" value="MCD2422472.1"/>
    <property type="molecule type" value="Genomic_DNA"/>
</dbReference>
<gene>
    <name evidence="3" type="ORF">LQ567_06835</name>
</gene>
<dbReference type="Gene3D" id="3.20.20.140">
    <property type="entry name" value="Metal-dependent hydrolases"/>
    <property type="match status" value="1"/>
</dbReference>
<sequence>MTKEKSTRRDFIKRSSVLSAGLFTLASVKGDLWQQAPKSQAGKWIIDIHQHTDYADRSNDALLAHQKTMGVTHTVLLPSGHPVSMGSTHYGVSNGLQAKATPNEACYQVAQQHKGHYFFGANEVPDAPGAVKEIEKYLKLGACVIGELKFNIDCDSKEMQAIYKLAQDYDVPVLIHFQYKMYNWGFERLHNMLRKYKKVNFIGHAQTWWANIDKNHSNQNILYPTGKVTPGGMTDMLLTRYDNVYGDLSAGSGLAAMTRDEDFTRSFLKRHQDKLIYGSDCSDSVGTGKACTGWQAIEAIKKLSPDKNAERKMFFDNANRLFKLKL</sequence>
<feature type="domain" description="Amidohydrolase-related" evidence="2">
    <location>
        <begin position="46"/>
        <end position="324"/>
    </location>
</feature>
<organism evidence="3 4">
    <name type="scientific">Niabella pedocola</name>
    <dbReference type="NCBI Taxonomy" id="1752077"/>
    <lineage>
        <taxon>Bacteria</taxon>
        <taxon>Pseudomonadati</taxon>
        <taxon>Bacteroidota</taxon>
        <taxon>Chitinophagia</taxon>
        <taxon>Chitinophagales</taxon>
        <taxon>Chitinophagaceae</taxon>
        <taxon>Niabella</taxon>
    </lineage>
</organism>
<dbReference type="Pfam" id="PF04909">
    <property type="entry name" value="Amidohydro_2"/>
    <property type="match status" value="1"/>
</dbReference>
<accession>A0ABS8PMZ0</accession>
<keyword evidence="4" id="KW-1185">Reference proteome</keyword>
<dbReference type="Proteomes" id="UP001199816">
    <property type="component" value="Unassembled WGS sequence"/>
</dbReference>
<reference evidence="3 4" key="1">
    <citation type="submission" date="2021-11" db="EMBL/GenBank/DDBJ databases">
        <title>Genomic of Niabella pedocola.</title>
        <authorList>
            <person name="Wu T."/>
        </authorList>
    </citation>
    <scope>NUCLEOTIDE SEQUENCE [LARGE SCALE GENOMIC DNA]</scope>
    <source>
        <strain evidence="3 4">JCM 31011</strain>
    </source>
</reference>
<evidence type="ECO:0000313" key="4">
    <source>
        <dbReference type="Proteomes" id="UP001199816"/>
    </source>
</evidence>
<proteinExistence type="predicted"/>
<dbReference type="InterPro" id="IPR006311">
    <property type="entry name" value="TAT_signal"/>
</dbReference>
<evidence type="ECO:0000313" key="3">
    <source>
        <dbReference type="EMBL" id="MCD2422472.1"/>
    </source>
</evidence>
<keyword evidence="1" id="KW-0456">Lyase</keyword>
<comment type="caution">
    <text evidence="3">The sequence shown here is derived from an EMBL/GenBank/DDBJ whole genome shotgun (WGS) entry which is preliminary data.</text>
</comment>
<dbReference type="InterPro" id="IPR006680">
    <property type="entry name" value="Amidohydro-rel"/>
</dbReference>
<dbReference type="InterPro" id="IPR032466">
    <property type="entry name" value="Metal_Hydrolase"/>
</dbReference>
<dbReference type="InterPro" id="IPR032465">
    <property type="entry name" value="ACMSD"/>
</dbReference>
<evidence type="ECO:0000259" key="2">
    <source>
        <dbReference type="Pfam" id="PF04909"/>
    </source>
</evidence>
<dbReference type="PANTHER" id="PTHR21240">
    <property type="entry name" value="2-AMINO-3-CARBOXYLMUCONATE-6-SEMIALDEHYDE DECARBOXYLASE"/>
    <property type="match status" value="1"/>
</dbReference>
<protein>
    <submittedName>
        <fullName evidence="3">Amidohydrolase</fullName>
    </submittedName>
</protein>
<dbReference type="RefSeq" id="WP_231003499.1">
    <property type="nucleotide sequence ID" value="NZ_JAJNEC010000004.1"/>
</dbReference>
<evidence type="ECO:0000256" key="1">
    <source>
        <dbReference type="ARBA" id="ARBA00023239"/>
    </source>
</evidence>
<dbReference type="PROSITE" id="PS51318">
    <property type="entry name" value="TAT"/>
    <property type="match status" value="1"/>
</dbReference>
<name>A0ABS8PMZ0_9BACT</name>